<organism evidence="2 3">
    <name type="scientific">Cronobacter universalis NCTC 9529</name>
    <dbReference type="NCBI Taxonomy" id="1074000"/>
    <lineage>
        <taxon>Bacteria</taxon>
        <taxon>Pseudomonadati</taxon>
        <taxon>Pseudomonadota</taxon>
        <taxon>Gammaproteobacteria</taxon>
        <taxon>Enterobacterales</taxon>
        <taxon>Enterobacteriaceae</taxon>
        <taxon>Cronobacter</taxon>
    </lineage>
</organism>
<reference evidence="2 3" key="1">
    <citation type="submission" date="2018-06" db="EMBL/GenBank/DDBJ databases">
        <authorList>
            <consortium name="Pathogen Informatics"/>
            <person name="Doyle S."/>
        </authorList>
    </citation>
    <scope>NUCLEOTIDE SEQUENCE [LARGE SCALE GENOMIC DNA]</scope>
    <source>
        <strain evidence="3">NCTC 9529</strain>
    </source>
</reference>
<accession>A0ABY1VZ39</accession>
<comment type="caution">
    <text evidence="2">The sequence shown here is derived from an EMBL/GenBank/DDBJ whole genome shotgun (WGS) entry which is preliminary data.</text>
</comment>
<keyword evidence="3" id="KW-1185">Reference proteome</keyword>
<feature type="domain" description="Extensin-like C-terminal" evidence="1">
    <location>
        <begin position="86"/>
        <end position="260"/>
    </location>
</feature>
<sequence>MWFVARAGVVRRAAVILGFCVWFSGGGMAKKGIAMVTTLALTALAGVWLYDYLPAWYNPFAPLSPLDPPTVVTRYKLRQMANNPQACLALLDEARKRDMIQYRVQTPTQGDCPLAAPVRVLRFGEVKLSSSFLASCPLALSSAMYVQQQAKPISASMMGSPLVRIDHYGSYACRNIYHRANARLSEHATADALDVSAFRFANGQQISVLKGWKESGPRGETLRALFGQSCLYFGNALGPDYNAAHANHFHLGMRGFGICR</sequence>
<gene>
    <name evidence="2" type="ORF">NCTC9529_00977</name>
</gene>
<dbReference type="Proteomes" id="UP000254849">
    <property type="component" value="Unassembled WGS sequence"/>
</dbReference>
<evidence type="ECO:0000259" key="1">
    <source>
        <dbReference type="Pfam" id="PF06904"/>
    </source>
</evidence>
<evidence type="ECO:0000313" key="3">
    <source>
        <dbReference type="Proteomes" id="UP000254849"/>
    </source>
</evidence>
<evidence type="ECO:0000313" key="2">
    <source>
        <dbReference type="EMBL" id="STD01451.1"/>
    </source>
</evidence>
<name>A0ABY1VZ39_9ENTR</name>
<dbReference type="Pfam" id="PF06904">
    <property type="entry name" value="Extensin-like_C"/>
    <property type="match status" value="1"/>
</dbReference>
<protein>
    <submittedName>
        <fullName evidence="2">Uncharacterized protein conserved in bacteria</fullName>
    </submittedName>
</protein>
<proteinExistence type="predicted"/>
<dbReference type="EMBL" id="UFYH01000001">
    <property type="protein sequence ID" value="STD01451.1"/>
    <property type="molecule type" value="Genomic_DNA"/>
</dbReference>
<dbReference type="InterPro" id="IPR009683">
    <property type="entry name" value="Extensin-like_C"/>
</dbReference>